<dbReference type="RefSeq" id="XP_011087999.1">
    <property type="nucleotide sequence ID" value="XM_011089697.2"/>
</dbReference>
<evidence type="ECO:0000313" key="3">
    <source>
        <dbReference type="RefSeq" id="XP_011087999.1"/>
    </source>
</evidence>
<proteinExistence type="predicted"/>
<dbReference type="Proteomes" id="UP000504604">
    <property type="component" value="Linkage group LG8"/>
</dbReference>
<dbReference type="InterPro" id="IPR054290">
    <property type="entry name" value="DUF7026"/>
</dbReference>
<dbReference type="KEGG" id="sind:105169319"/>
<feature type="domain" description="DUF7026" evidence="1">
    <location>
        <begin position="87"/>
        <end position="136"/>
    </location>
</feature>
<protein>
    <submittedName>
        <fullName evidence="3">Uncharacterized protein LOC105169319</fullName>
    </submittedName>
</protein>
<accession>A0A6I9TW74</accession>
<dbReference type="GeneID" id="105169319"/>
<evidence type="ECO:0000313" key="2">
    <source>
        <dbReference type="Proteomes" id="UP000504604"/>
    </source>
</evidence>
<gene>
    <name evidence="3" type="primary">LOC105169319</name>
</gene>
<dbReference type="InParanoid" id="A0A6I9TW74"/>
<organism evidence="2 3">
    <name type="scientific">Sesamum indicum</name>
    <name type="common">Oriental sesame</name>
    <name type="synonym">Sesamum orientale</name>
    <dbReference type="NCBI Taxonomy" id="4182"/>
    <lineage>
        <taxon>Eukaryota</taxon>
        <taxon>Viridiplantae</taxon>
        <taxon>Streptophyta</taxon>
        <taxon>Embryophyta</taxon>
        <taxon>Tracheophyta</taxon>
        <taxon>Spermatophyta</taxon>
        <taxon>Magnoliopsida</taxon>
        <taxon>eudicotyledons</taxon>
        <taxon>Gunneridae</taxon>
        <taxon>Pentapetalae</taxon>
        <taxon>asterids</taxon>
        <taxon>lamiids</taxon>
        <taxon>Lamiales</taxon>
        <taxon>Pedaliaceae</taxon>
        <taxon>Sesamum</taxon>
    </lineage>
</organism>
<keyword evidence="2" id="KW-1185">Reference proteome</keyword>
<dbReference type="OrthoDB" id="1920063at2759"/>
<reference evidence="3" key="1">
    <citation type="submission" date="2025-08" db="UniProtKB">
        <authorList>
            <consortium name="RefSeq"/>
        </authorList>
    </citation>
    <scope>IDENTIFICATION</scope>
</reference>
<sequence length="186" mass="21150">MMPIKATAKMGSRMQTLPPNLIPQPTKFQTQPFPSNPAVAHLVKPSSNPPRTLRISCSKEKEGLTDELLAVELGIEIKKLNSHAVQRDEALKRSRELLFTEVCKFMGLKSDDLRKKWKRMNEEERWALAKGFVTEWSAHFHPLSARSVKELVEEHLCKSNEFSDSAPSNLFPDLRKLLGFPRNSEG</sequence>
<dbReference type="AlphaFoldDB" id="A0A6I9TW74"/>
<dbReference type="FunCoup" id="A0A6I9TW74">
    <property type="interactions" value="353"/>
</dbReference>
<dbReference type="Pfam" id="PF22950">
    <property type="entry name" value="DUF7026"/>
    <property type="match status" value="1"/>
</dbReference>
<name>A0A6I9TW74_SESIN</name>
<evidence type="ECO:0000259" key="1">
    <source>
        <dbReference type="Pfam" id="PF22950"/>
    </source>
</evidence>